<dbReference type="Proteomes" id="UP000291189">
    <property type="component" value="Unassembled WGS sequence"/>
</dbReference>
<proteinExistence type="predicted"/>
<organism evidence="1 2">
    <name type="scientific">Nocardioides iriomotensis</name>
    <dbReference type="NCBI Taxonomy" id="715784"/>
    <lineage>
        <taxon>Bacteria</taxon>
        <taxon>Bacillati</taxon>
        <taxon>Actinomycetota</taxon>
        <taxon>Actinomycetes</taxon>
        <taxon>Propionibacteriales</taxon>
        <taxon>Nocardioidaceae</taxon>
        <taxon>Nocardioides</taxon>
    </lineage>
</organism>
<keyword evidence="2" id="KW-1185">Reference proteome</keyword>
<gene>
    <name evidence="1" type="ORF">ETU37_02190</name>
</gene>
<accession>A0A4Q5J7Z3</accession>
<dbReference type="RefSeq" id="WP_129985243.1">
    <property type="nucleotide sequence ID" value="NZ_SDPU01000009.1"/>
</dbReference>
<comment type="caution">
    <text evidence="1">The sequence shown here is derived from an EMBL/GenBank/DDBJ whole genome shotgun (WGS) entry which is preliminary data.</text>
</comment>
<sequence>MTRLLWERLHLGDAQDRPTVAREYVADCLQAFGRTTNVTLLDATSQLVNYAIRNQRGALSVMVDLPTSETTRVTVQDDGPIPPAHVLRPNSRDSSIRALNAMGLAWGVGRGPAGRGIGIWAEA</sequence>
<protein>
    <submittedName>
        <fullName evidence="1">Uncharacterized protein</fullName>
    </submittedName>
</protein>
<name>A0A4Q5J7Z3_9ACTN</name>
<dbReference type="EMBL" id="SDPU01000009">
    <property type="protein sequence ID" value="RYU14820.1"/>
    <property type="molecule type" value="Genomic_DNA"/>
</dbReference>
<dbReference type="AlphaFoldDB" id="A0A4Q5J7Z3"/>
<reference evidence="1 2" key="1">
    <citation type="submission" date="2019-01" db="EMBL/GenBank/DDBJ databases">
        <title>Nocardioides guangzhouensis sp. nov., an actinobacterium isolated from soil.</title>
        <authorList>
            <person name="Fu Y."/>
            <person name="Cai Y."/>
            <person name="Lin Z."/>
            <person name="Chen P."/>
        </authorList>
    </citation>
    <scope>NUCLEOTIDE SEQUENCE [LARGE SCALE GENOMIC DNA]</scope>
    <source>
        <strain evidence="1 2">NBRC 105384</strain>
    </source>
</reference>
<evidence type="ECO:0000313" key="1">
    <source>
        <dbReference type="EMBL" id="RYU14820.1"/>
    </source>
</evidence>
<evidence type="ECO:0000313" key="2">
    <source>
        <dbReference type="Proteomes" id="UP000291189"/>
    </source>
</evidence>